<dbReference type="SUPFAM" id="SSF49562">
    <property type="entry name" value="C2 domain (Calcium/lipid-binding domain, CaLB)"/>
    <property type="match status" value="1"/>
</dbReference>
<dbReference type="InterPro" id="IPR035892">
    <property type="entry name" value="C2_domain_sf"/>
</dbReference>
<reference evidence="3" key="1">
    <citation type="submission" date="2022-11" db="UniProtKB">
        <authorList>
            <consortium name="WormBaseParasite"/>
        </authorList>
    </citation>
    <scope>IDENTIFICATION</scope>
</reference>
<dbReference type="AlphaFoldDB" id="A0A914UW24"/>
<keyword evidence="2" id="KW-1185">Reference proteome</keyword>
<protein>
    <submittedName>
        <fullName evidence="3">C2 domain-containing protein</fullName>
    </submittedName>
</protein>
<feature type="domain" description="C2" evidence="1">
    <location>
        <begin position="147"/>
        <end position="241"/>
    </location>
</feature>
<organism evidence="2 3">
    <name type="scientific">Plectus sambesii</name>
    <dbReference type="NCBI Taxonomy" id="2011161"/>
    <lineage>
        <taxon>Eukaryota</taxon>
        <taxon>Metazoa</taxon>
        <taxon>Ecdysozoa</taxon>
        <taxon>Nematoda</taxon>
        <taxon>Chromadorea</taxon>
        <taxon>Plectida</taxon>
        <taxon>Plectina</taxon>
        <taxon>Plectoidea</taxon>
        <taxon>Plectidae</taxon>
        <taxon>Plectus</taxon>
    </lineage>
</organism>
<proteinExistence type="predicted"/>
<dbReference type="Pfam" id="PF16562">
    <property type="entry name" value="HECW_N"/>
    <property type="match status" value="1"/>
</dbReference>
<dbReference type="InterPro" id="IPR000008">
    <property type="entry name" value="C2_dom"/>
</dbReference>
<dbReference type="Pfam" id="PF00168">
    <property type="entry name" value="C2"/>
    <property type="match status" value="1"/>
</dbReference>
<dbReference type="CDD" id="cd00030">
    <property type="entry name" value="C2"/>
    <property type="match status" value="1"/>
</dbReference>
<dbReference type="InterPro" id="IPR032348">
    <property type="entry name" value="HECW_N"/>
</dbReference>
<dbReference type="Proteomes" id="UP000887566">
    <property type="component" value="Unplaced"/>
</dbReference>
<sequence>MRTPERLLGSTAAARRPTRIVVKINVAIGSCSRLPFHNLRTRNPFNYIDYKSYGVCGQSRGEVQWILRKRISLRRPRSIRQVKVCFKYYDGLTGVLRAVSPSLLVFMNPDQASESTESAPSSPDPEHSIRRPLRAEATVRPHIEPNEFIITDIQCRQLRKSRTVHSQYYSKLVYAPMSYKTKFCTNSVAPEWHDLNFVFSIDRTRELSLFIKEKTWAGSSVVGHVNVSVGYLLDQHRTVNCIHDTRQFAFVLRPATKNGQRKSSVCGIFSGQMLLSVKFRGEAIGERSIVELGEGSRLLCGAVTRLGKGRPQTTAMRTGDRGDIRATTLFGNCHFVSAPGLTKFRED</sequence>
<dbReference type="WBParaSite" id="PSAMB.scaffold1305size33180.g12410.t1">
    <property type="protein sequence ID" value="PSAMB.scaffold1305size33180.g12410.t1"/>
    <property type="gene ID" value="PSAMB.scaffold1305size33180.g12410"/>
</dbReference>
<accession>A0A914UW24</accession>
<evidence type="ECO:0000313" key="3">
    <source>
        <dbReference type="WBParaSite" id="PSAMB.scaffold1305size33180.g12410.t1"/>
    </source>
</evidence>
<dbReference type="Gene3D" id="2.60.40.2840">
    <property type="match status" value="1"/>
</dbReference>
<evidence type="ECO:0000259" key="1">
    <source>
        <dbReference type="SMART" id="SM00239"/>
    </source>
</evidence>
<name>A0A914UW24_9BILA</name>
<dbReference type="Gene3D" id="2.60.40.150">
    <property type="entry name" value="C2 domain"/>
    <property type="match status" value="1"/>
</dbReference>
<dbReference type="SMART" id="SM00239">
    <property type="entry name" value="C2"/>
    <property type="match status" value="1"/>
</dbReference>
<evidence type="ECO:0000313" key="2">
    <source>
        <dbReference type="Proteomes" id="UP000887566"/>
    </source>
</evidence>